<protein>
    <submittedName>
        <fullName evidence="2">Uncharacterized protein</fullName>
    </submittedName>
</protein>
<dbReference type="Proteomes" id="UP000289340">
    <property type="component" value="Chromosome 3"/>
</dbReference>
<dbReference type="EMBL" id="QZWG01000003">
    <property type="protein sequence ID" value="RZC20720.1"/>
    <property type="molecule type" value="Genomic_DNA"/>
</dbReference>
<evidence type="ECO:0000313" key="2">
    <source>
        <dbReference type="EMBL" id="RZC20720.1"/>
    </source>
</evidence>
<evidence type="ECO:0000256" key="1">
    <source>
        <dbReference type="SAM" id="MobiDB-lite"/>
    </source>
</evidence>
<name>A0A445LC09_GLYSO</name>
<proteinExistence type="predicted"/>
<gene>
    <name evidence="2" type="ORF">D0Y65_007184</name>
</gene>
<sequence>MSKEKMVMQFPKRKGITETPPAPLPPLLPKHHKPVPKVVVLPPPPSLKRTKKSTPKRVPLPPPLKPCNHPYYYPTLRKRPPQVTLDLLSSMVAGGMVPVQVRRENPPSNETLKAWASSLRLGDGRKQIVDLSLKLRVG</sequence>
<organism evidence="2 3">
    <name type="scientific">Glycine soja</name>
    <name type="common">Wild soybean</name>
    <dbReference type="NCBI Taxonomy" id="3848"/>
    <lineage>
        <taxon>Eukaryota</taxon>
        <taxon>Viridiplantae</taxon>
        <taxon>Streptophyta</taxon>
        <taxon>Embryophyta</taxon>
        <taxon>Tracheophyta</taxon>
        <taxon>Spermatophyta</taxon>
        <taxon>Magnoliopsida</taxon>
        <taxon>eudicotyledons</taxon>
        <taxon>Gunneridae</taxon>
        <taxon>Pentapetalae</taxon>
        <taxon>rosids</taxon>
        <taxon>fabids</taxon>
        <taxon>Fabales</taxon>
        <taxon>Fabaceae</taxon>
        <taxon>Papilionoideae</taxon>
        <taxon>50 kb inversion clade</taxon>
        <taxon>NPAAA clade</taxon>
        <taxon>indigoferoid/millettioid clade</taxon>
        <taxon>Phaseoleae</taxon>
        <taxon>Glycine</taxon>
        <taxon>Glycine subgen. Soja</taxon>
    </lineage>
</organism>
<feature type="region of interest" description="Disordered" evidence="1">
    <location>
        <begin position="1"/>
        <end position="64"/>
    </location>
</feature>
<evidence type="ECO:0000313" key="3">
    <source>
        <dbReference type="Proteomes" id="UP000289340"/>
    </source>
</evidence>
<dbReference type="AlphaFoldDB" id="A0A445LC09"/>
<accession>A0A445LC09</accession>
<keyword evidence="3" id="KW-1185">Reference proteome</keyword>
<comment type="caution">
    <text evidence="2">The sequence shown here is derived from an EMBL/GenBank/DDBJ whole genome shotgun (WGS) entry which is preliminary data.</text>
</comment>
<reference evidence="2 3" key="1">
    <citation type="submission" date="2018-09" db="EMBL/GenBank/DDBJ databases">
        <title>A high-quality reference genome of wild soybean provides a powerful tool to mine soybean genomes.</title>
        <authorList>
            <person name="Xie M."/>
            <person name="Chung C.Y.L."/>
            <person name="Li M.-W."/>
            <person name="Wong F.-L."/>
            <person name="Chan T.-F."/>
            <person name="Lam H.-M."/>
        </authorList>
    </citation>
    <scope>NUCLEOTIDE SEQUENCE [LARGE SCALE GENOMIC DNA]</scope>
    <source>
        <strain evidence="3">cv. W05</strain>
        <tissue evidence="2">Hypocotyl of etiolated seedlings</tissue>
    </source>
</reference>